<evidence type="ECO:0000256" key="8">
    <source>
        <dbReference type="ARBA" id="ARBA00023027"/>
    </source>
</evidence>
<dbReference type="PROSITE" id="PS00642">
    <property type="entry name" value="COMPLEX1_75K_2"/>
    <property type="match status" value="1"/>
</dbReference>
<dbReference type="PROSITE" id="PS51839">
    <property type="entry name" value="4FE4S_HC3"/>
    <property type="match status" value="1"/>
</dbReference>
<dbReference type="FunFam" id="3.10.20.740:FF:000001">
    <property type="entry name" value="NADH-quinone oxidoreductase subunit G"/>
    <property type="match status" value="1"/>
</dbReference>
<dbReference type="PROSITE" id="PS51669">
    <property type="entry name" value="4FE4S_MOW_BIS_MGD"/>
    <property type="match status" value="1"/>
</dbReference>
<dbReference type="SUPFAM" id="SSF54292">
    <property type="entry name" value="2Fe-2S ferredoxin-like"/>
    <property type="match status" value="1"/>
</dbReference>
<comment type="function">
    <text evidence="11">NDH-1 shuttles electrons from NADH, via FMN and iron-sulfur (Fe-S) centers, to quinones in the respiratory chain. Couples the redox reaction to proton translocation (for every two electrons transferred, four hydrogen ions are translocated across the cytoplasmic membrane), and thus conserves the redox energy in a proton gradient.</text>
</comment>
<evidence type="ECO:0000259" key="12">
    <source>
        <dbReference type="PROSITE" id="PS51085"/>
    </source>
</evidence>
<evidence type="ECO:0000256" key="9">
    <source>
        <dbReference type="ARBA" id="ARBA00026021"/>
    </source>
</evidence>
<feature type="domain" description="2Fe-2S ferredoxin-type" evidence="12">
    <location>
        <begin position="1"/>
        <end position="78"/>
    </location>
</feature>
<reference evidence="15 16" key="1">
    <citation type="submission" date="2018-06" db="EMBL/GenBank/DDBJ databases">
        <authorList>
            <consortium name="Pathogen Informatics"/>
            <person name="Doyle S."/>
        </authorList>
    </citation>
    <scope>NUCLEOTIDE SEQUENCE [LARGE SCALE GENOMIC DNA]</scope>
    <source>
        <strain evidence="15 16">NCTC12272</strain>
    </source>
</reference>
<evidence type="ECO:0000256" key="3">
    <source>
        <dbReference type="ARBA" id="ARBA00022485"/>
    </source>
</evidence>
<dbReference type="SMART" id="SM00929">
    <property type="entry name" value="NADH-G_4Fe-4S_3"/>
    <property type="match status" value="1"/>
</dbReference>
<keyword evidence="7 11" id="KW-0411">Iron-sulfur</keyword>
<dbReference type="PROSITE" id="PS00641">
    <property type="entry name" value="COMPLEX1_75K_1"/>
    <property type="match status" value="1"/>
</dbReference>
<evidence type="ECO:0000313" key="16">
    <source>
        <dbReference type="Proteomes" id="UP000249566"/>
    </source>
</evidence>
<dbReference type="InterPro" id="IPR006963">
    <property type="entry name" value="Mopterin_OxRdtase_4Fe-4S_dom"/>
</dbReference>
<gene>
    <name evidence="15" type="primary">nuoG</name>
    <name evidence="15" type="ORF">NCTC12272_02889</name>
</gene>
<keyword evidence="3 11" id="KW-0004">4Fe-4S</keyword>
<protein>
    <recommendedName>
        <fullName evidence="11">NADH-quinone oxidoreductase</fullName>
        <ecNumber evidence="11">7.1.1.-</ecNumber>
    </recommendedName>
</protein>
<dbReference type="FunFam" id="3.30.70.20:FF:000002">
    <property type="entry name" value="NADH-ubiquinone oxidoreductase 75 kDa subunit"/>
    <property type="match status" value="1"/>
</dbReference>
<dbReference type="Pfam" id="PF10588">
    <property type="entry name" value="NADH-G_4Fe-4S_3"/>
    <property type="match status" value="1"/>
</dbReference>
<dbReference type="GO" id="GO:0051539">
    <property type="term" value="F:4 iron, 4 sulfur cluster binding"/>
    <property type="evidence" value="ECO:0007669"/>
    <property type="project" value="UniProtKB-KW"/>
</dbReference>
<keyword evidence="8 11" id="KW-0520">NAD</keyword>
<comment type="subunit">
    <text evidence="9">Composed of 13 different subunits. Subunits NuoCD, E, F, and G constitute the peripheral sector of the complex.</text>
</comment>
<dbReference type="GO" id="GO:0042773">
    <property type="term" value="P:ATP synthesis coupled electron transport"/>
    <property type="evidence" value="ECO:0007669"/>
    <property type="project" value="InterPro"/>
</dbReference>
<keyword evidence="6 11" id="KW-0408">Iron</keyword>
<dbReference type="InterPro" id="IPR001041">
    <property type="entry name" value="2Fe-2S_ferredoxin-type"/>
</dbReference>
<comment type="catalytic activity">
    <reaction evidence="10 11">
        <text>a quinone + NADH + 5 H(+)(in) = a quinol + NAD(+) + 4 H(+)(out)</text>
        <dbReference type="Rhea" id="RHEA:57888"/>
        <dbReference type="ChEBI" id="CHEBI:15378"/>
        <dbReference type="ChEBI" id="CHEBI:24646"/>
        <dbReference type="ChEBI" id="CHEBI:57540"/>
        <dbReference type="ChEBI" id="CHEBI:57945"/>
        <dbReference type="ChEBI" id="CHEBI:132124"/>
    </reaction>
</comment>
<evidence type="ECO:0000256" key="10">
    <source>
        <dbReference type="ARBA" id="ARBA00047712"/>
    </source>
</evidence>
<dbReference type="PANTHER" id="PTHR43105:SF13">
    <property type="entry name" value="NADH-UBIQUINONE OXIDOREDUCTASE 75 KDA SUBUNIT, MITOCHONDRIAL"/>
    <property type="match status" value="1"/>
</dbReference>
<name>A0AAX2J0H2_LEGPN</name>
<dbReference type="Gene3D" id="3.30.70.20">
    <property type="match status" value="1"/>
</dbReference>
<evidence type="ECO:0000256" key="7">
    <source>
        <dbReference type="ARBA" id="ARBA00023014"/>
    </source>
</evidence>
<dbReference type="GO" id="GO:0016020">
    <property type="term" value="C:membrane"/>
    <property type="evidence" value="ECO:0007669"/>
    <property type="project" value="InterPro"/>
</dbReference>
<feature type="domain" description="4Fe-4S His(Cys)3-ligated-type" evidence="14">
    <location>
        <begin position="78"/>
        <end position="117"/>
    </location>
</feature>
<comment type="similarity">
    <text evidence="2 11">Belongs to the complex I 75 kDa subunit family.</text>
</comment>
<evidence type="ECO:0000256" key="11">
    <source>
        <dbReference type="RuleBase" id="RU003525"/>
    </source>
</evidence>
<evidence type="ECO:0000259" key="14">
    <source>
        <dbReference type="PROSITE" id="PS51839"/>
    </source>
</evidence>
<accession>A0AAX2J0H2</accession>
<dbReference type="SUPFAM" id="SSF53706">
    <property type="entry name" value="Formate dehydrogenase/DMSO reductase, domains 1-3"/>
    <property type="match status" value="1"/>
</dbReference>
<evidence type="ECO:0000256" key="1">
    <source>
        <dbReference type="ARBA" id="ARBA00001966"/>
    </source>
</evidence>
<keyword evidence="5 11" id="KW-1278">Translocase</keyword>
<dbReference type="InterPro" id="IPR006656">
    <property type="entry name" value="Mopterin_OxRdtase"/>
</dbReference>
<dbReference type="GO" id="GO:0016651">
    <property type="term" value="F:oxidoreductase activity, acting on NAD(P)H"/>
    <property type="evidence" value="ECO:0007669"/>
    <property type="project" value="InterPro"/>
</dbReference>
<evidence type="ECO:0000256" key="6">
    <source>
        <dbReference type="ARBA" id="ARBA00023004"/>
    </source>
</evidence>
<evidence type="ECO:0000313" key="15">
    <source>
        <dbReference type="EMBL" id="SQG91665.1"/>
    </source>
</evidence>
<sequence>MATIEIDGKTFEAENGKMIIEVADEAGIYIPRFCYHKKLSVAANCRMCLVEVENGRKPVPACATPITNGMKVFTKSEQAIHSQKVVMEFLLINHPLDCPICDQGGECELQDISMGFGADKSEYTETKRAVDDDNLGTLISTEMTRCIHCTRCVRFGDEIAGVRELGATGRGEKTQIGTYVEHSMTSEVSGNIIDLCPVGALTSKPYRFKARAWELTQHDSVAPHDCLGSNVHIHTRNNKLMRVVPRENESINETWLSDRDRFSYLGLNAASRASKPQIKRNGQWEEVDWETALKFTAEGISRVIKQHGPEQMAAFASSSSTLEEMYLLQKLMRELGVQNLDHRLQQIDFRDQAFLPTTPISTLPYAEIDHQHAIVLIGCNVHREVPLAGTRIRKAFRNGAKIYAINPVDFDYHFDLAERVIISPLEMPMQLAKLALALAPDLASLPEEVQKLLIGLEVDKQTKQIAKSLKEEKACLITGAIVENHPEASLLRTLAEIIQKLSSAKLVRLTTGANSAGACIAGMLPHRTVAGKSVSEPGLNVQDALNSKLKGYFLMGVEPGYDFANPAGARQSMLAAEFVVLLSAYDHESMHDYADVILPVAPYTETSGTYVNIDNTWQTVKGAMLPFGESRPAWKVLRVLGNLLHCKKFDYTSTEEVLAEVKEAMLMTLEHEYKPYYPESLPVINQSLVRVGEWPLYRIDAITRNAKELQLCAASESACIRIHPSTADRLKLEEIATVSQGDIEITLPLKRDERIAVDVVWVANAMPETVDLGHSFAAITIKR</sequence>
<dbReference type="Pfam" id="PF22151">
    <property type="entry name" value="Fer4_NDSU1"/>
    <property type="match status" value="1"/>
</dbReference>
<dbReference type="InterPro" id="IPR036010">
    <property type="entry name" value="2Fe-2S_ferredoxin-like_sf"/>
</dbReference>
<dbReference type="GO" id="GO:0048038">
    <property type="term" value="F:quinone binding"/>
    <property type="evidence" value="ECO:0007669"/>
    <property type="project" value="UniProtKB-UniRule"/>
</dbReference>
<evidence type="ECO:0000256" key="5">
    <source>
        <dbReference type="ARBA" id="ARBA00022967"/>
    </source>
</evidence>
<dbReference type="SUPFAM" id="SSF54862">
    <property type="entry name" value="4Fe-4S ferredoxins"/>
    <property type="match status" value="1"/>
</dbReference>
<dbReference type="NCBIfam" id="TIGR01973">
    <property type="entry name" value="NuoG"/>
    <property type="match status" value="1"/>
</dbReference>
<evidence type="ECO:0000256" key="2">
    <source>
        <dbReference type="ARBA" id="ARBA00005404"/>
    </source>
</evidence>
<dbReference type="GO" id="GO:0051537">
    <property type="term" value="F:2 iron, 2 sulfur cluster binding"/>
    <property type="evidence" value="ECO:0007669"/>
    <property type="project" value="UniProtKB-UniRule"/>
</dbReference>
<dbReference type="InterPro" id="IPR054351">
    <property type="entry name" value="NADH_UbQ_OxRdtase_ferredoxin"/>
</dbReference>
<dbReference type="Gene3D" id="3.10.20.740">
    <property type="match status" value="1"/>
</dbReference>
<dbReference type="CDD" id="cd02772">
    <property type="entry name" value="MopB_NDH-1_NuoG2"/>
    <property type="match status" value="1"/>
</dbReference>
<keyword evidence="15" id="KW-0560">Oxidoreductase</keyword>
<comment type="cofactor">
    <cofactor evidence="1 11">
        <name>[4Fe-4S] cluster</name>
        <dbReference type="ChEBI" id="CHEBI:49883"/>
    </cofactor>
</comment>
<dbReference type="Gene3D" id="3.40.50.740">
    <property type="match status" value="2"/>
</dbReference>
<dbReference type="InterPro" id="IPR019574">
    <property type="entry name" value="NADH_UbQ_OxRdtase_Gsu_4Fe4S-bd"/>
</dbReference>
<proteinExistence type="inferred from homology"/>
<dbReference type="CDD" id="cd00207">
    <property type="entry name" value="fer2"/>
    <property type="match status" value="1"/>
</dbReference>
<dbReference type="PROSITE" id="PS51085">
    <property type="entry name" value="2FE2S_FER_2"/>
    <property type="match status" value="1"/>
</dbReference>
<dbReference type="Proteomes" id="UP000249566">
    <property type="component" value="Chromosome 1"/>
</dbReference>
<dbReference type="InterPro" id="IPR000283">
    <property type="entry name" value="NADH_UbQ_OxRdtase_75kDa_su_CS"/>
</dbReference>
<dbReference type="Pfam" id="PF13510">
    <property type="entry name" value="Fer2_4"/>
    <property type="match status" value="1"/>
</dbReference>
<keyword evidence="4 11" id="KW-0479">Metal-binding</keyword>
<dbReference type="EMBL" id="LS483412">
    <property type="protein sequence ID" value="SQG91665.1"/>
    <property type="molecule type" value="Genomic_DNA"/>
</dbReference>
<feature type="domain" description="4Fe-4S Mo/W bis-MGD-type" evidence="13">
    <location>
        <begin position="215"/>
        <end position="271"/>
    </location>
</feature>
<dbReference type="AlphaFoldDB" id="A0AAX2J0H2"/>
<dbReference type="PANTHER" id="PTHR43105">
    <property type="entry name" value="RESPIRATORY NITRATE REDUCTASE"/>
    <property type="match status" value="1"/>
</dbReference>
<dbReference type="GO" id="GO:0008137">
    <property type="term" value="F:NADH dehydrogenase (ubiquinone) activity"/>
    <property type="evidence" value="ECO:0007669"/>
    <property type="project" value="UniProtKB-UniRule"/>
</dbReference>
<comment type="cofactor">
    <cofactor evidence="11">
        <name>[2Fe-2S] cluster</name>
        <dbReference type="ChEBI" id="CHEBI:190135"/>
    </cofactor>
    <text evidence="11">Binds 1 [2Fe-2S] cluster per subunit.</text>
</comment>
<keyword evidence="11" id="KW-0874">Quinone</keyword>
<dbReference type="InterPro" id="IPR010228">
    <property type="entry name" value="NADH_UbQ_OxRdtase_Gsu"/>
</dbReference>
<dbReference type="InterPro" id="IPR050123">
    <property type="entry name" value="Prok_molybdopt-oxidoreductase"/>
</dbReference>
<organism evidence="15 16">
    <name type="scientific">Legionella pneumophila subsp. pascullei</name>
    <dbReference type="NCBI Taxonomy" id="91890"/>
    <lineage>
        <taxon>Bacteria</taxon>
        <taxon>Pseudomonadati</taxon>
        <taxon>Pseudomonadota</taxon>
        <taxon>Gammaproteobacteria</taxon>
        <taxon>Legionellales</taxon>
        <taxon>Legionellaceae</taxon>
        <taxon>Legionella</taxon>
    </lineage>
</organism>
<evidence type="ECO:0000259" key="13">
    <source>
        <dbReference type="PROSITE" id="PS51669"/>
    </source>
</evidence>
<dbReference type="EC" id="7.1.1.-" evidence="11"/>
<dbReference type="Pfam" id="PF00384">
    <property type="entry name" value="Molybdopterin"/>
    <property type="match status" value="1"/>
</dbReference>
<dbReference type="RefSeq" id="WP_027222913.1">
    <property type="nucleotide sequence ID" value="NZ_CAAAIJ010000002.1"/>
</dbReference>
<dbReference type="Pfam" id="PF22117">
    <property type="entry name" value="Fer4_Nqo3"/>
    <property type="match status" value="1"/>
</dbReference>
<keyword evidence="11" id="KW-0001">2Fe-2S</keyword>
<evidence type="ECO:0000256" key="4">
    <source>
        <dbReference type="ARBA" id="ARBA00022723"/>
    </source>
</evidence>
<dbReference type="GO" id="GO:0046872">
    <property type="term" value="F:metal ion binding"/>
    <property type="evidence" value="ECO:0007669"/>
    <property type="project" value="UniProtKB-UniRule"/>
</dbReference>
<dbReference type="Gene3D" id="3.40.228.10">
    <property type="entry name" value="Dimethylsulfoxide Reductase, domain 2"/>
    <property type="match status" value="1"/>
</dbReference>
<dbReference type="PROSITE" id="PS00643">
    <property type="entry name" value="COMPLEX1_75K_3"/>
    <property type="match status" value="1"/>
</dbReference>